<dbReference type="EMBL" id="NCKW01011151">
    <property type="protein sequence ID" value="POM64238.1"/>
    <property type="molecule type" value="Genomic_DNA"/>
</dbReference>
<evidence type="ECO:0000256" key="5">
    <source>
        <dbReference type="RuleBase" id="RU367124"/>
    </source>
</evidence>
<dbReference type="GO" id="GO:0005576">
    <property type="term" value="C:extracellular region"/>
    <property type="evidence" value="ECO:0007669"/>
    <property type="project" value="UniProtKB-SubCell"/>
</dbReference>
<comment type="caution">
    <text evidence="6">The sequence shown here is derived from an EMBL/GenBank/DDBJ whole genome shotgun (WGS) entry which is preliminary data.</text>
</comment>
<dbReference type="OrthoDB" id="94969at2759"/>
<evidence type="ECO:0000256" key="1">
    <source>
        <dbReference type="ARBA" id="ARBA00004613"/>
    </source>
</evidence>
<gene>
    <name evidence="6" type="ORF">PHPALM_20261</name>
</gene>
<comment type="function">
    <text evidence="5">Effector that suppresses plant defense responses during pathogen infection.</text>
</comment>
<dbReference type="AlphaFoldDB" id="A0A2P4XFB0"/>
<keyword evidence="4 5" id="KW-0732">Signal</keyword>
<keyword evidence="3 5" id="KW-0964">Secreted</keyword>
<dbReference type="Pfam" id="PF16810">
    <property type="entry name" value="RXLR"/>
    <property type="match status" value="1"/>
</dbReference>
<evidence type="ECO:0000256" key="4">
    <source>
        <dbReference type="ARBA" id="ARBA00022729"/>
    </source>
</evidence>
<accession>A0A2P4XFB0</accession>
<dbReference type="Proteomes" id="UP000237271">
    <property type="component" value="Unassembled WGS sequence"/>
</dbReference>
<evidence type="ECO:0000256" key="2">
    <source>
        <dbReference type="ARBA" id="ARBA00010400"/>
    </source>
</evidence>
<dbReference type="InterPro" id="IPR031825">
    <property type="entry name" value="RXLR"/>
</dbReference>
<evidence type="ECO:0000313" key="6">
    <source>
        <dbReference type="EMBL" id="POM64238.1"/>
    </source>
</evidence>
<evidence type="ECO:0000313" key="7">
    <source>
        <dbReference type="Proteomes" id="UP000237271"/>
    </source>
</evidence>
<feature type="chain" id="PRO_5028504640" description="RxLR effector protein" evidence="5">
    <location>
        <begin position="24"/>
        <end position="204"/>
    </location>
</feature>
<keyword evidence="7" id="KW-1185">Reference proteome</keyword>
<proteinExistence type="inferred from homology"/>
<sequence>MRLNYILLVVATILACSDTAVTADQINPLKFRLPNLARSNDITPSNDDNRILRIHNVDDEERTGNLKQLKKIFDFKKWFGMGKNSAANVAIRNSKAANEATKRKHAVNNVVKKESAANNAGRNQHITGEVAITNTNFDPVTLKNMLDNPEFKSTMFTRWDKFTMEKIKTSIGETNLNNEAIAKMVVDYVQNVRVYKKNYLSKTL</sequence>
<protein>
    <recommendedName>
        <fullName evidence="5">RxLR effector protein</fullName>
    </recommendedName>
</protein>
<evidence type="ECO:0000256" key="3">
    <source>
        <dbReference type="ARBA" id="ARBA00022525"/>
    </source>
</evidence>
<organism evidence="6 7">
    <name type="scientific">Phytophthora palmivora</name>
    <dbReference type="NCBI Taxonomy" id="4796"/>
    <lineage>
        <taxon>Eukaryota</taxon>
        <taxon>Sar</taxon>
        <taxon>Stramenopiles</taxon>
        <taxon>Oomycota</taxon>
        <taxon>Peronosporomycetes</taxon>
        <taxon>Peronosporales</taxon>
        <taxon>Peronosporaceae</taxon>
        <taxon>Phytophthora</taxon>
    </lineage>
</organism>
<feature type="signal peptide" evidence="5">
    <location>
        <begin position="1"/>
        <end position="23"/>
    </location>
</feature>
<comment type="domain">
    <text evidence="5">The RxLR-dEER motif acts to carry the protein into the host cell cytoplasm through binding to cell surface phosphatidylinositol-3-phosphate.</text>
</comment>
<comment type="subcellular location">
    <subcellularLocation>
        <location evidence="1 5">Secreted</location>
    </subcellularLocation>
</comment>
<dbReference type="PROSITE" id="PS51257">
    <property type="entry name" value="PROKAR_LIPOPROTEIN"/>
    <property type="match status" value="1"/>
</dbReference>
<reference evidence="6 7" key="1">
    <citation type="journal article" date="2017" name="Genome Biol. Evol.">
        <title>Phytophthora megakarya and P. palmivora, closely related causal agents of cacao black pod rot, underwent increases in genome sizes and gene numbers by different mechanisms.</title>
        <authorList>
            <person name="Ali S.S."/>
            <person name="Shao J."/>
            <person name="Lary D.J."/>
            <person name="Kronmiller B."/>
            <person name="Shen D."/>
            <person name="Strem M.D."/>
            <person name="Amoako-Attah I."/>
            <person name="Akrofi A.Y."/>
            <person name="Begoude B.A."/>
            <person name="Ten Hoopen G.M."/>
            <person name="Coulibaly K."/>
            <person name="Kebe B.I."/>
            <person name="Melnick R.L."/>
            <person name="Guiltinan M.J."/>
            <person name="Tyler B.M."/>
            <person name="Meinhardt L.W."/>
            <person name="Bailey B.A."/>
        </authorList>
    </citation>
    <scope>NUCLEOTIDE SEQUENCE [LARGE SCALE GENOMIC DNA]</scope>
    <source>
        <strain evidence="7">sbr112.9</strain>
    </source>
</reference>
<name>A0A2P4XFB0_9STRA</name>
<comment type="similarity">
    <text evidence="2 5">Belongs to the RxLR effector family.</text>
</comment>